<name>A0A0C1RHB9_9CYAN</name>
<dbReference type="EMBL" id="JHEG04000001">
    <property type="protein sequence ID" value="KAF3885914.1"/>
    <property type="molecule type" value="Genomic_DNA"/>
</dbReference>
<keyword evidence="3" id="KW-1185">Reference proteome</keyword>
<dbReference type="AlphaFoldDB" id="A0A0C1RHB9"/>
<protein>
    <submittedName>
        <fullName evidence="2">Uncharacterized protein</fullName>
    </submittedName>
</protein>
<comment type="caution">
    <text evidence="2">The sequence shown here is derived from an EMBL/GenBank/DDBJ whole genome shotgun (WGS) entry which is preliminary data.</text>
</comment>
<accession>A0A0C1RHB9</accession>
<reference evidence="2" key="1">
    <citation type="journal article" date="2015" name="Genome Announc.">
        <title>Draft Genome Sequence of Tolypothrix boutellei Strain VB521301.</title>
        <authorList>
            <person name="Chandrababunaidu M.M."/>
            <person name="Singh D."/>
            <person name="Sen D."/>
            <person name="Bhan S."/>
            <person name="Das S."/>
            <person name="Gupta A."/>
            <person name="Adhikary S.P."/>
            <person name="Tripathy S."/>
        </authorList>
    </citation>
    <scope>NUCLEOTIDE SEQUENCE</scope>
    <source>
        <strain evidence="2">VB521301</strain>
    </source>
</reference>
<dbReference type="RefSeq" id="WP_038082470.1">
    <property type="nucleotide sequence ID" value="NZ_JHEG04000001.1"/>
</dbReference>
<organism evidence="2">
    <name type="scientific">Tolypothrix bouteillei VB521301</name>
    <dbReference type="NCBI Taxonomy" id="1479485"/>
    <lineage>
        <taxon>Bacteria</taxon>
        <taxon>Bacillati</taxon>
        <taxon>Cyanobacteriota</taxon>
        <taxon>Cyanophyceae</taxon>
        <taxon>Nostocales</taxon>
        <taxon>Tolypothrichaceae</taxon>
        <taxon>Tolypothrix</taxon>
    </lineage>
</organism>
<dbReference type="STRING" id="1479485.DA73_0215205"/>
<dbReference type="Proteomes" id="UP000029738">
    <property type="component" value="Unassembled WGS sequence"/>
</dbReference>
<gene>
    <name evidence="2" type="ORF">DA73_0215205</name>
    <name evidence="1" type="ORF">DA73_0400010865</name>
</gene>
<dbReference type="EMBL" id="JHEG02000048">
    <property type="protein sequence ID" value="KIE11440.1"/>
    <property type="molecule type" value="Genomic_DNA"/>
</dbReference>
<evidence type="ECO:0000313" key="1">
    <source>
        <dbReference type="EMBL" id="KAF3885914.1"/>
    </source>
</evidence>
<sequence>MTTVISRPSLLPSSIQVEKVDNFHIFTFNDELQARMEKLLERKKADLLTPEEVIELEEIGERDRIFTHINAMLVAQG</sequence>
<evidence type="ECO:0000313" key="3">
    <source>
        <dbReference type="Proteomes" id="UP000029738"/>
    </source>
</evidence>
<reference evidence="1" key="2">
    <citation type="submission" date="2019-11" db="EMBL/GenBank/DDBJ databases">
        <title>Improved Assembly of Tolypothrix boutellei genome.</title>
        <authorList>
            <person name="Sarangi A.N."/>
            <person name="Mukherjee M."/>
            <person name="Ghosh S."/>
            <person name="Singh D."/>
            <person name="Das A."/>
            <person name="Kant S."/>
            <person name="Prusty A."/>
            <person name="Tripathy S."/>
        </authorList>
    </citation>
    <scope>NUCLEOTIDE SEQUENCE</scope>
    <source>
        <strain evidence="1">VB521301</strain>
    </source>
</reference>
<evidence type="ECO:0000313" key="2">
    <source>
        <dbReference type="EMBL" id="KIE11440.1"/>
    </source>
</evidence>
<proteinExistence type="predicted"/>
<dbReference type="OrthoDB" id="426566at2"/>